<dbReference type="SMART" id="SM00387">
    <property type="entry name" value="HATPase_c"/>
    <property type="match status" value="1"/>
</dbReference>
<dbReference type="CDD" id="cd00075">
    <property type="entry name" value="HATPase"/>
    <property type="match status" value="1"/>
</dbReference>
<evidence type="ECO:0000259" key="14">
    <source>
        <dbReference type="PROSITE" id="PS50109"/>
    </source>
</evidence>
<keyword evidence="13" id="KW-0472">Membrane</keyword>
<dbReference type="GO" id="GO:0005524">
    <property type="term" value="F:ATP binding"/>
    <property type="evidence" value="ECO:0007669"/>
    <property type="project" value="UniProtKB-KW"/>
</dbReference>
<reference evidence="15 16" key="1">
    <citation type="submission" date="2019-10" db="EMBL/GenBank/DDBJ databases">
        <title>Gracilibacillus sp. nov. isolated from rice seeds.</title>
        <authorList>
            <person name="He S."/>
        </authorList>
    </citation>
    <scope>NUCLEOTIDE SEQUENCE [LARGE SCALE GENOMIC DNA]</scope>
    <source>
        <strain evidence="15 16">TD8</strain>
    </source>
</reference>
<dbReference type="InterPro" id="IPR003661">
    <property type="entry name" value="HisK_dim/P_dom"/>
</dbReference>
<evidence type="ECO:0000313" key="16">
    <source>
        <dbReference type="Proteomes" id="UP000480246"/>
    </source>
</evidence>
<comment type="catalytic activity">
    <reaction evidence="1">
        <text>ATP + protein L-histidine = ADP + protein N-phospho-L-histidine.</text>
        <dbReference type="EC" id="2.7.13.3"/>
    </reaction>
</comment>
<evidence type="ECO:0000256" key="2">
    <source>
        <dbReference type="ARBA" id="ARBA00004236"/>
    </source>
</evidence>
<comment type="caution">
    <text evidence="15">The sequence shown here is derived from an EMBL/GenBank/DDBJ whole genome shotgun (WGS) entry which is preliminary data.</text>
</comment>
<keyword evidence="6" id="KW-0808">Transferase</keyword>
<feature type="non-terminal residue" evidence="15">
    <location>
        <position position="1"/>
    </location>
</feature>
<dbReference type="InterPro" id="IPR036890">
    <property type="entry name" value="HATPase_C_sf"/>
</dbReference>
<comment type="subcellular location">
    <subcellularLocation>
        <location evidence="2">Cell membrane</location>
    </subcellularLocation>
</comment>
<gene>
    <name evidence="15" type="ORF">F9U64_20475</name>
</gene>
<keyword evidence="16" id="KW-1185">Reference proteome</keyword>
<dbReference type="InterPro" id="IPR004358">
    <property type="entry name" value="Sig_transdc_His_kin-like_C"/>
</dbReference>
<dbReference type="FunFam" id="3.30.565.10:FF:000013">
    <property type="entry name" value="Two-component sensor histidine kinase"/>
    <property type="match status" value="1"/>
</dbReference>
<dbReference type="InterPro" id="IPR050351">
    <property type="entry name" value="BphY/WalK/GraS-like"/>
</dbReference>
<dbReference type="Gene3D" id="3.30.565.10">
    <property type="entry name" value="Histidine kinase-like ATPase, C-terminal domain"/>
    <property type="match status" value="1"/>
</dbReference>
<dbReference type="Proteomes" id="UP000480246">
    <property type="component" value="Unassembled WGS sequence"/>
</dbReference>
<dbReference type="SUPFAM" id="SSF47384">
    <property type="entry name" value="Homodimeric domain of signal transducing histidine kinase"/>
    <property type="match status" value="1"/>
</dbReference>
<accession>A0A7C8KPL4</accession>
<evidence type="ECO:0000256" key="1">
    <source>
        <dbReference type="ARBA" id="ARBA00000085"/>
    </source>
</evidence>
<dbReference type="PROSITE" id="PS50109">
    <property type="entry name" value="HIS_KIN"/>
    <property type="match status" value="1"/>
</dbReference>
<dbReference type="Pfam" id="PF00512">
    <property type="entry name" value="HisKA"/>
    <property type="match status" value="1"/>
</dbReference>
<dbReference type="CDD" id="cd00082">
    <property type="entry name" value="HisKA"/>
    <property type="match status" value="1"/>
</dbReference>
<keyword evidence="8" id="KW-0547">Nucleotide-binding</keyword>
<evidence type="ECO:0000256" key="11">
    <source>
        <dbReference type="ARBA" id="ARBA00022989"/>
    </source>
</evidence>
<keyword evidence="10" id="KW-0067">ATP-binding</keyword>
<dbReference type="PANTHER" id="PTHR45453:SF1">
    <property type="entry name" value="PHOSPHATE REGULON SENSOR PROTEIN PHOR"/>
    <property type="match status" value="1"/>
</dbReference>
<dbReference type="GO" id="GO:0016036">
    <property type="term" value="P:cellular response to phosphate starvation"/>
    <property type="evidence" value="ECO:0007669"/>
    <property type="project" value="TreeGrafter"/>
</dbReference>
<name>A0A7C8KPL4_9BACI</name>
<proteinExistence type="predicted"/>
<dbReference type="FunFam" id="1.10.287.130:FF:000008">
    <property type="entry name" value="Two-component sensor histidine kinase"/>
    <property type="match status" value="1"/>
</dbReference>
<keyword evidence="7" id="KW-0812">Transmembrane</keyword>
<evidence type="ECO:0000313" key="15">
    <source>
        <dbReference type="EMBL" id="KAB8126222.1"/>
    </source>
</evidence>
<keyword evidence="12" id="KW-0902">Two-component regulatory system</keyword>
<dbReference type="SMART" id="SM00388">
    <property type="entry name" value="HisKA"/>
    <property type="match status" value="1"/>
</dbReference>
<sequence>MIKSLKELMEKEKQAEKLKTEMISNISHDLRTPITSLLGYTELLKLHESKENQQEYIEIIQRKGKELNNLVADLLEYCSIDFKQVKFNKEKVEVMALVQQIIIDFIPQLEEAEMNFTTESVSPKLYVDADVGLLIRLFQNIINNSIMYGKTGKKISIQLLTDQENVLIKIANNGKEILPEDIPYLFERFYRAEKSRNDYTGGKGMGLAIAKSIAELHGGSISVTSNPKQTSFTISIPESKKTD</sequence>
<evidence type="ECO:0000256" key="8">
    <source>
        <dbReference type="ARBA" id="ARBA00022741"/>
    </source>
</evidence>
<organism evidence="15 16">
    <name type="scientific">Gracilibacillus oryzae</name>
    <dbReference type="NCBI Taxonomy" id="1672701"/>
    <lineage>
        <taxon>Bacteria</taxon>
        <taxon>Bacillati</taxon>
        <taxon>Bacillota</taxon>
        <taxon>Bacilli</taxon>
        <taxon>Bacillales</taxon>
        <taxon>Bacillaceae</taxon>
        <taxon>Gracilibacillus</taxon>
    </lineage>
</organism>
<dbReference type="RefSeq" id="WP_228275816.1">
    <property type="nucleotide sequence ID" value="NZ_ML762451.1"/>
</dbReference>
<dbReference type="InterPro" id="IPR003594">
    <property type="entry name" value="HATPase_dom"/>
</dbReference>
<dbReference type="Pfam" id="PF02518">
    <property type="entry name" value="HATPase_c"/>
    <property type="match status" value="1"/>
</dbReference>
<dbReference type="AlphaFoldDB" id="A0A7C8KPL4"/>
<evidence type="ECO:0000256" key="12">
    <source>
        <dbReference type="ARBA" id="ARBA00023012"/>
    </source>
</evidence>
<evidence type="ECO:0000256" key="4">
    <source>
        <dbReference type="ARBA" id="ARBA00022475"/>
    </source>
</evidence>
<keyword evidence="11" id="KW-1133">Transmembrane helix</keyword>
<evidence type="ECO:0000256" key="10">
    <source>
        <dbReference type="ARBA" id="ARBA00022840"/>
    </source>
</evidence>
<evidence type="ECO:0000256" key="6">
    <source>
        <dbReference type="ARBA" id="ARBA00022679"/>
    </source>
</evidence>
<feature type="domain" description="Histidine kinase" evidence="14">
    <location>
        <begin position="25"/>
        <end position="240"/>
    </location>
</feature>
<dbReference type="InterPro" id="IPR036097">
    <property type="entry name" value="HisK_dim/P_sf"/>
</dbReference>
<dbReference type="EC" id="2.7.13.3" evidence="3"/>
<dbReference type="PRINTS" id="PR00344">
    <property type="entry name" value="BCTRLSENSOR"/>
</dbReference>
<dbReference type="SUPFAM" id="SSF55874">
    <property type="entry name" value="ATPase domain of HSP90 chaperone/DNA topoisomerase II/histidine kinase"/>
    <property type="match status" value="1"/>
</dbReference>
<dbReference type="GO" id="GO:0004721">
    <property type="term" value="F:phosphoprotein phosphatase activity"/>
    <property type="evidence" value="ECO:0007669"/>
    <property type="project" value="TreeGrafter"/>
</dbReference>
<dbReference type="Gene3D" id="1.10.287.130">
    <property type="match status" value="1"/>
</dbReference>
<evidence type="ECO:0000256" key="7">
    <source>
        <dbReference type="ARBA" id="ARBA00022692"/>
    </source>
</evidence>
<dbReference type="InterPro" id="IPR005467">
    <property type="entry name" value="His_kinase_dom"/>
</dbReference>
<dbReference type="PANTHER" id="PTHR45453">
    <property type="entry name" value="PHOSPHATE REGULON SENSOR PROTEIN PHOR"/>
    <property type="match status" value="1"/>
</dbReference>
<evidence type="ECO:0000256" key="13">
    <source>
        <dbReference type="ARBA" id="ARBA00023136"/>
    </source>
</evidence>
<dbReference type="GO" id="GO:0000155">
    <property type="term" value="F:phosphorelay sensor kinase activity"/>
    <property type="evidence" value="ECO:0007669"/>
    <property type="project" value="InterPro"/>
</dbReference>
<dbReference type="GO" id="GO:0005886">
    <property type="term" value="C:plasma membrane"/>
    <property type="evidence" value="ECO:0007669"/>
    <property type="project" value="UniProtKB-SubCell"/>
</dbReference>
<keyword evidence="9 15" id="KW-0418">Kinase</keyword>
<dbReference type="EMBL" id="WEID01000113">
    <property type="protein sequence ID" value="KAB8126222.1"/>
    <property type="molecule type" value="Genomic_DNA"/>
</dbReference>
<evidence type="ECO:0000256" key="5">
    <source>
        <dbReference type="ARBA" id="ARBA00022553"/>
    </source>
</evidence>
<evidence type="ECO:0000256" key="3">
    <source>
        <dbReference type="ARBA" id="ARBA00012438"/>
    </source>
</evidence>
<evidence type="ECO:0000256" key="9">
    <source>
        <dbReference type="ARBA" id="ARBA00022777"/>
    </source>
</evidence>
<keyword evidence="4" id="KW-1003">Cell membrane</keyword>
<protein>
    <recommendedName>
        <fullName evidence="3">histidine kinase</fullName>
        <ecNumber evidence="3">2.7.13.3</ecNumber>
    </recommendedName>
</protein>
<keyword evidence="5" id="KW-0597">Phosphoprotein</keyword>